<evidence type="ECO:0000256" key="3">
    <source>
        <dbReference type="ARBA" id="ARBA00022801"/>
    </source>
</evidence>
<dbReference type="PROSITE" id="PS01091">
    <property type="entry name" value="TATD_3"/>
    <property type="match status" value="1"/>
</dbReference>
<accession>A0A558DWK0</accession>
<comment type="caution">
    <text evidence="5">The sequence shown here is derived from an EMBL/GenBank/DDBJ whole genome shotgun (WGS) entry which is preliminary data.</text>
</comment>
<organism evidence="5 6">
    <name type="scientific">Sedimenticola selenatireducens</name>
    <dbReference type="NCBI Taxonomy" id="191960"/>
    <lineage>
        <taxon>Bacteria</taxon>
        <taxon>Pseudomonadati</taxon>
        <taxon>Pseudomonadota</taxon>
        <taxon>Gammaproteobacteria</taxon>
        <taxon>Chromatiales</taxon>
        <taxon>Sedimenticolaceae</taxon>
        <taxon>Sedimenticola</taxon>
    </lineage>
</organism>
<dbReference type="RefSeq" id="WP_144358618.1">
    <property type="nucleotide sequence ID" value="NZ_VMNH01000008.1"/>
</dbReference>
<sequence length="256" mass="28913">MRFIDTHTHLDDPRFDLDRDKVIERAHRLGITRMIVPAIHAAGWEHLNQICGQHHSLLPAYGLHPMFMPQHRKQHIAELAEWLERGKPVAVGECGLDFYIPEPDKAAQQWLFEAQLELANHFQLPVIIHARKSVEQVINTLRHFPKVKGVLHSFSGSQQQAERLINLDCMLGFGGPVTYSNAHRLHALVKGLPLSSLLLETDSPDQPPLPHRGERNEPAFLQPVIEVICSLKGLSKAKLAEATTENARRLFNLPAI</sequence>
<keyword evidence="6" id="KW-1185">Reference proteome</keyword>
<protein>
    <submittedName>
        <fullName evidence="5">TatD family deoxyribonuclease</fullName>
    </submittedName>
</protein>
<proteinExistence type="inferred from homology"/>
<evidence type="ECO:0000256" key="4">
    <source>
        <dbReference type="PIRSR" id="PIRSR005902-1"/>
    </source>
</evidence>
<dbReference type="EMBL" id="VMNH01000008">
    <property type="protein sequence ID" value="TVO75528.1"/>
    <property type="molecule type" value="Genomic_DNA"/>
</dbReference>
<dbReference type="PROSITE" id="PS01137">
    <property type="entry name" value="TATD_1"/>
    <property type="match status" value="1"/>
</dbReference>
<reference evidence="5 6" key="1">
    <citation type="submission" date="2019-07" db="EMBL/GenBank/DDBJ databases">
        <title>The pathways for chlorine oxyanion respiration interact through the shared metabolite chlorate.</title>
        <authorList>
            <person name="Barnum T.P."/>
            <person name="Cheng Y."/>
            <person name="Hill K.A."/>
            <person name="Lucas L.N."/>
            <person name="Carlson H.K."/>
            <person name="Coates J.D."/>
        </authorList>
    </citation>
    <scope>NUCLEOTIDE SEQUENCE [LARGE SCALE GENOMIC DNA]</scope>
    <source>
        <strain evidence="5 6">BK-1</strain>
    </source>
</reference>
<feature type="binding site" evidence="4">
    <location>
        <position position="7"/>
    </location>
    <ligand>
        <name>a divalent metal cation</name>
        <dbReference type="ChEBI" id="CHEBI:60240"/>
        <label>1</label>
    </ligand>
</feature>
<dbReference type="GO" id="GO:0016788">
    <property type="term" value="F:hydrolase activity, acting on ester bonds"/>
    <property type="evidence" value="ECO:0007669"/>
    <property type="project" value="InterPro"/>
</dbReference>
<dbReference type="AlphaFoldDB" id="A0A558DWK0"/>
<evidence type="ECO:0000313" key="5">
    <source>
        <dbReference type="EMBL" id="TVO75528.1"/>
    </source>
</evidence>
<feature type="binding site" evidence="4">
    <location>
        <position position="202"/>
    </location>
    <ligand>
        <name>a divalent metal cation</name>
        <dbReference type="ChEBI" id="CHEBI:60240"/>
        <label>1</label>
    </ligand>
</feature>
<dbReference type="GO" id="GO:0046872">
    <property type="term" value="F:metal ion binding"/>
    <property type="evidence" value="ECO:0007669"/>
    <property type="project" value="UniProtKB-KW"/>
</dbReference>
<dbReference type="InterPro" id="IPR015991">
    <property type="entry name" value="TatD/YcfH-like"/>
</dbReference>
<dbReference type="CDD" id="cd01310">
    <property type="entry name" value="TatD_DNAse"/>
    <property type="match status" value="1"/>
</dbReference>
<feature type="binding site" evidence="4">
    <location>
        <position position="9"/>
    </location>
    <ligand>
        <name>a divalent metal cation</name>
        <dbReference type="ChEBI" id="CHEBI:60240"/>
        <label>1</label>
    </ligand>
</feature>
<dbReference type="PIRSF" id="PIRSF005902">
    <property type="entry name" value="DNase_TatD"/>
    <property type="match status" value="1"/>
</dbReference>
<dbReference type="OrthoDB" id="9810005at2"/>
<feature type="binding site" evidence="4">
    <location>
        <position position="93"/>
    </location>
    <ligand>
        <name>a divalent metal cation</name>
        <dbReference type="ChEBI" id="CHEBI:60240"/>
        <label>1</label>
    </ligand>
</feature>
<gene>
    <name evidence="5" type="ORF">FHP88_08520</name>
</gene>
<evidence type="ECO:0000313" key="6">
    <source>
        <dbReference type="Proteomes" id="UP000316649"/>
    </source>
</evidence>
<keyword evidence="2 4" id="KW-0479">Metal-binding</keyword>
<keyword evidence="3" id="KW-0378">Hydrolase</keyword>
<evidence type="ECO:0000256" key="2">
    <source>
        <dbReference type="ARBA" id="ARBA00022723"/>
    </source>
</evidence>
<dbReference type="FunFam" id="3.20.20.140:FF:000005">
    <property type="entry name" value="TatD family hydrolase"/>
    <property type="match status" value="1"/>
</dbReference>
<evidence type="ECO:0000256" key="1">
    <source>
        <dbReference type="ARBA" id="ARBA00009275"/>
    </source>
</evidence>
<dbReference type="NCBIfam" id="TIGR00010">
    <property type="entry name" value="YchF/TatD family DNA exonuclease"/>
    <property type="match status" value="1"/>
</dbReference>
<dbReference type="InterPro" id="IPR018228">
    <property type="entry name" value="DNase_TatD-rel_CS"/>
</dbReference>
<dbReference type="PANTHER" id="PTHR46124:SF3">
    <property type="entry name" value="HYDROLASE"/>
    <property type="match status" value="1"/>
</dbReference>
<dbReference type="InterPro" id="IPR001130">
    <property type="entry name" value="TatD-like"/>
</dbReference>
<dbReference type="InterPro" id="IPR032466">
    <property type="entry name" value="Metal_Hydrolase"/>
</dbReference>
<dbReference type="PANTHER" id="PTHR46124">
    <property type="entry name" value="D-AMINOACYL-TRNA DEACYLASE"/>
    <property type="match status" value="1"/>
</dbReference>
<dbReference type="GO" id="GO:0005829">
    <property type="term" value="C:cytosol"/>
    <property type="evidence" value="ECO:0007669"/>
    <property type="project" value="TreeGrafter"/>
</dbReference>
<dbReference type="SUPFAM" id="SSF51556">
    <property type="entry name" value="Metallo-dependent hydrolases"/>
    <property type="match status" value="1"/>
</dbReference>
<dbReference type="Gene3D" id="3.20.20.140">
    <property type="entry name" value="Metal-dependent hydrolases"/>
    <property type="match status" value="1"/>
</dbReference>
<feature type="binding site" evidence="4">
    <location>
        <position position="152"/>
    </location>
    <ligand>
        <name>a divalent metal cation</name>
        <dbReference type="ChEBI" id="CHEBI:60240"/>
        <label>2</label>
    </ligand>
</feature>
<dbReference type="Proteomes" id="UP000316649">
    <property type="component" value="Unassembled WGS sequence"/>
</dbReference>
<name>A0A558DWK0_9GAMM</name>
<dbReference type="Pfam" id="PF01026">
    <property type="entry name" value="TatD_DNase"/>
    <property type="match status" value="1"/>
</dbReference>
<comment type="similarity">
    <text evidence="1">Belongs to the metallo-dependent hydrolases superfamily. TatD-type hydrolase family.</text>
</comment>
<feature type="binding site" evidence="4">
    <location>
        <position position="129"/>
    </location>
    <ligand>
        <name>a divalent metal cation</name>
        <dbReference type="ChEBI" id="CHEBI:60240"/>
        <label>2</label>
    </ligand>
</feature>
<dbReference type="GO" id="GO:0004536">
    <property type="term" value="F:DNA nuclease activity"/>
    <property type="evidence" value="ECO:0007669"/>
    <property type="project" value="InterPro"/>
</dbReference>